<feature type="domain" description="G protein gamma" evidence="10">
    <location>
        <begin position="9"/>
        <end position="91"/>
    </location>
</feature>
<evidence type="ECO:0000256" key="8">
    <source>
        <dbReference type="ARBA" id="ARBA00023288"/>
    </source>
</evidence>
<proteinExistence type="inferred from homology"/>
<gene>
    <name evidence="11" type="ORF">Cantr_01185</name>
</gene>
<protein>
    <recommendedName>
        <fullName evidence="3">Guanine nucleotide-binding protein subunit gamma</fullName>
    </recommendedName>
</protein>
<dbReference type="InterPro" id="IPR041848">
    <property type="entry name" value="Ste18_fungal"/>
</dbReference>
<evidence type="ECO:0000256" key="4">
    <source>
        <dbReference type="ARBA" id="ARBA00022481"/>
    </source>
</evidence>
<evidence type="ECO:0000256" key="2">
    <source>
        <dbReference type="ARBA" id="ARBA00007431"/>
    </source>
</evidence>
<keyword evidence="12" id="KW-1185">Reference proteome</keyword>
<dbReference type="STRING" id="5486.A0A367YII9"/>
<dbReference type="GO" id="GO:0005834">
    <property type="term" value="C:heterotrimeric G-protein complex"/>
    <property type="evidence" value="ECO:0007669"/>
    <property type="project" value="TreeGrafter"/>
</dbReference>
<evidence type="ECO:0000256" key="7">
    <source>
        <dbReference type="ARBA" id="ARBA00023224"/>
    </source>
</evidence>
<evidence type="ECO:0000256" key="9">
    <source>
        <dbReference type="ARBA" id="ARBA00023289"/>
    </source>
</evidence>
<sequence length="91" mass="10594">MSDIDYQIQVIRLKRIQELNNRLKVALQRERIPASTASGLIINYVEETPDYLIPYNWSLPPDQNKFAKYRNLKQLYGNSKRSESAGCCTIM</sequence>
<reference evidence="11 12" key="1">
    <citation type="submission" date="2018-06" db="EMBL/GenBank/DDBJ databases">
        <title>Whole genome sequencing of Candida tropicalis (genome annotated by CSBL at Korea University).</title>
        <authorList>
            <person name="Ahn J."/>
        </authorList>
    </citation>
    <scope>NUCLEOTIDE SEQUENCE [LARGE SCALE GENOMIC DNA]</scope>
    <source>
        <strain evidence="11 12">ATCC 20962</strain>
    </source>
</reference>
<dbReference type="GO" id="GO:0031681">
    <property type="term" value="F:G-protein beta-subunit binding"/>
    <property type="evidence" value="ECO:0007669"/>
    <property type="project" value="InterPro"/>
</dbReference>
<comment type="similarity">
    <text evidence="2">Belongs to the G protein gamma family.</text>
</comment>
<organism evidence="11 12">
    <name type="scientific">Candida viswanathii</name>
    <dbReference type="NCBI Taxonomy" id="5486"/>
    <lineage>
        <taxon>Eukaryota</taxon>
        <taxon>Fungi</taxon>
        <taxon>Dikarya</taxon>
        <taxon>Ascomycota</taxon>
        <taxon>Saccharomycotina</taxon>
        <taxon>Pichiomycetes</taxon>
        <taxon>Debaryomycetaceae</taxon>
        <taxon>Candida/Lodderomyces clade</taxon>
        <taxon>Candida</taxon>
    </lineage>
</organism>
<dbReference type="Proteomes" id="UP000253472">
    <property type="component" value="Unassembled WGS sequence"/>
</dbReference>
<keyword evidence="4" id="KW-0488">Methylation</keyword>
<dbReference type="PANTHER" id="PTHR28189">
    <property type="entry name" value="GUANINE NUCLEOTIDE-BINDING PROTEIN SUBUNIT GAMMA"/>
    <property type="match status" value="1"/>
</dbReference>
<evidence type="ECO:0000256" key="6">
    <source>
        <dbReference type="ARBA" id="ARBA00023139"/>
    </source>
</evidence>
<dbReference type="OrthoDB" id="19232at2759"/>
<evidence type="ECO:0000313" key="11">
    <source>
        <dbReference type="EMBL" id="RCK65705.1"/>
    </source>
</evidence>
<evidence type="ECO:0000256" key="5">
    <source>
        <dbReference type="ARBA" id="ARBA00023136"/>
    </source>
</evidence>
<keyword evidence="9" id="KW-0636">Prenylation</keyword>
<evidence type="ECO:0000259" key="10">
    <source>
        <dbReference type="SMART" id="SM01224"/>
    </source>
</evidence>
<dbReference type="InterPro" id="IPR015898">
    <property type="entry name" value="G-protein_gamma-like_dom"/>
</dbReference>
<comment type="caution">
    <text evidence="11">The sequence shown here is derived from an EMBL/GenBank/DDBJ whole genome shotgun (WGS) entry which is preliminary data.</text>
</comment>
<dbReference type="GO" id="GO:0000750">
    <property type="term" value="P:pheromone-dependent signal transduction involved in conjugation with cellular fusion"/>
    <property type="evidence" value="ECO:0007669"/>
    <property type="project" value="InterPro"/>
</dbReference>
<dbReference type="SMART" id="SM01224">
    <property type="entry name" value="G_gamma"/>
    <property type="match status" value="1"/>
</dbReference>
<keyword evidence="8" id="KW-0449">Lipoprotein</keyword>
<comment type="subcellular location">
    <subcellularLocation>
        <location evidence="1">Membrane</location>
    </subcellularLocation>
</comment>
<accession>A0A367YII9</accession>
<dbReference type="InterPro" id="IPR036284">
    <property type="entry name" value="GGL_sf"/>
</dbReference>
<dbReference type="PANTHER" id="PTHR28189:SF1">
    <property type="entry name" value="GUANINE NUCLEOTIDE-BINDING PROTEIN SUBUNIT GAMMA"/>
    <property type="match status" value="1"/>
</dbReference>
<keyword evidence="7" id="KW-0807">Transducer</keyword>
<name>A0A367YII9_9ASCO</name>
<dbReference type="AlphaFoldDB" id="A0A367YII9"/>
<dbReference type="GO" id="GO:0007186">
    <property type="term" value="P:G protein-coupled receptor signaling pathway"/>
    <property type="evidence" value="ECO:0007669"/>
    <property type="project" value="InterPro"/>
</dbReference>
<evidence type="ECO:0000256" key="1">
    <source>
        <dbReference type="ARBA" id="ARBA00004370"/>
    </source>
</evidence>
<keyword evidence="5" id="KW-0472">Membrane</keyword>
<evidence type="ECO:0000256" key="3">
    <source>
        <dbReference type="ARBA" id="ARBA00016111"/>
    </source>
</evidence>
<dbReference type="Gene3D" id="4.10.260.10">
    <property type="entry name" value="Transducin (heterotrimeric G protein), gamma chain"/>
    <property type="match status" value="1"/>
</dbReference>
<evidence type="ECO:0000313" key="12">
    <source>
        <dbReference type="Proteomes" id="UP000253472"/>
    </source>
</evidence>
<dbReference type="Pfam" id="PF00631">
    <property type="entry name" value="G-gamma"/>
    <property type="match status" value="1"/>
</dbReference>
<keyword evidence="6" id="KW-0564">Palmitate</keyword>
<dbReference type="EMBL" id="QLNQ01000020">
    <property type="protein sequence ID" value="RCK65705.1"/>
    <property type="molecule type" value="Genomic_DNA"/>
</dbReference>